<protein>
    <recommendedName>
        <fullName evidence="6">Transporter</fullName>
    </recommendedName>
</protein>
<keyword evidence="2 6" id="KW-0813">Transport</keyword>
<dbReference type="Proteomes" id="UP000284051">
    <property type="component" value="Unassembled WGS sequence"/>
</dbReference>
<feature type="transmembrane region" description="Helical" evidence="7">
    <location>
        <begin position="433"/>
        <end position="450"/>
    </location>
</feature>
<feature type="transmembrane region" description="Helical" evidence="7">
    <location>
        <begin position="38"/>
        <end position="64"/>
    </location>
</feature>
<feature type="transmembrane region" description="Helical" evidence="7">
    <location>
        <begin position="385"/>
        <end position="404"/>
    </location>
</feature>
<dbReference type="CDD" id="cd10336">
    <property type="entry name" value="SLC6sbd_Tyt1-Like"/>
    <property type="match status" value="1"/>
</dbReference>
<dbReference type="AlphaFoldDB" id="A0A3R6GWB9"/>
<dbReference type="GO" id="GO:0016020">
    <property type="term" value="C:membrane"/>
    <property type="evidence" value="ECO:0007669"/>
    <property type="project" value="UniProtKB-SubCell"/>
</dbReference>
<dbReference type="EMBL" id="QRID01000007">
    <property type="protein sequence ID" value="RHG28556.1"/>
    <property type="molecule type" value="Genomic_DNA"/>
</dbReference>
<reference evidence="8 9" key="1">
    <citation type="submission" date="2018-08" db="EMBL/GenBank/DDBJ databases">
        <title>A genome reference for cultivated species of the human gut microbiota.</title>
        <authorList>
            <person name="Zou Y."/>
            <person name="Xue W."/>
            <person name="Luo G."/>
        </authorList>
    </citation>
    <scope>NUCLEOTIDE SEQUENCE [LARGE SCALE GENOMIC DNA]</scope>
    <source>
        <strain evidence="8 9">AM22-21LB</strain>
    </source>
</reference>
<evidence type="ECO:0000256" key="7">
    <source>
        <dbReference type="SAM" id="Phobius"/>
    </source>
</evidence>
<keyword evidence="4 7" id="KW-1133">Transmembrane helix</keyword>
<feature type="transmembrane region" description="Helical" evidence="7">
    <location>
        <begin position="176"/>
        <end position="197"/>
    </location>
</feature>
<dbReference type="PROSITE" id="PS50267">
    <property type="entry name" value="NA_NEUROTRAN_SYMP_3"/>
    <property type="match status" value="1"/>
</dbReference>
<evidence type="ECO:0000256" key="6">
    <source>
        <dbReference type="RuleBase" id="RU003732"/>
    </source>
</evidence>
<feature type="transmembrane region" description="Helical" evidence="7">
    <location>
        <begin position="227"/>
        <end position="246"/>
    </location>
</feature>
<accession>A0A3R6GWB9</accession>
<evidence type="ECO:0000313" key="9">
    <source>
        <dbReference type="Proteomes" id="UP000284051"/>
    </source>
</evidence>
<dbReference type="InterPro" id="IPR000175">
    <property type="entry name" value="Na/ntran_symport"/>
</dbReference>
<keyword evidence="3 6" id="KW-0812">Transmembrane</keyword>
<evidence type="ECO:0000256" key="2">
    <source>
        <dbReference type="ARBA" id="ARBA00022448"/>
    </source>
</evidence>
<dbReference type="Pfam" id="PF00209">
    <property type="entry name" value="SNF"/>
    <property type="match status" value="2"/>
</dbReference>
<dbReference type="NCBIfam" id="NF037979">
    <property type="entry name" value="Na_transp"/>
    <property type="match status" value="1"/>
</dbReference>
<feature type="transmembrane region" description="Helical" evidence="7">
    <location>
        <begin position="348"/>
        <end position="365"/>
    </location>
</feature>
<keyword evidence="6" id="KW-0769">Symport</keyword>
<evidence type="ECO:0000256" key="5">
    <source>
        <dbReference type="ARBA" id="ARBA00023136"/>
    </source>
</evidence>
<organism evidence="8 9">
    <name type="scientific">Roseburia intestinalis</name>
    <dbReference type="NCBI Taxonomy" id="166486"/>
    <lineage>
        <taxon>Bacteria</taxon>
        <taxon>Bacillati</taxon>
        <taxon>Bacillota</taxon>
        <taxon>Clostridia</taxon>
        <taxon>Lachnospirales</taxon>
        <taxon>Lachnospiraceae</taxon>
        <taxon>Roseburia</taxon>
    </lineage>
</organism>
<comment type="caution">
    <text evidence="8">The sequence shown here is derived from an EMBL/GenBank/DDBJ whole genome shotgun (WGS) entry which is preliminary data.</text>
</comment>
<dbReference type="InterPro" id="IPR037272">
    <property type="entry name" value="SNS_sf"/>
</dbReference>
<dbReference type="PANTHER" id="PTHR42948">
    <property type="entry name" value="TRANSPORTER"/>
    <property type="match status" value="1"/>
</dbReference>
<dbReference type="PRINTS" id="PR00176">
    <property type="entry name" value="NANEUSMPORT"/>
</dbReference>
<keyword evidence="5 7" id="KW-0472">Membrane</keyword>
<dbReference type="InterPro" id="IPR047218">
    <property type="entry name" value="YocR/YhdH-like"/>
</dbReference>
<name>A0A3R6GWB9_9FIRM</name>
<sequence length="451" mass="49696">MKRESFKSRLGFLLVSAGCAIGIGNVWRFPYVAGQNGGGIFVLFYLIFLIAMGLPVLTMELAVGRASRKSAVLGYKALEKEGSKWHIHGWIAMFGCYMLMMYYTTVSGWMVSYFFKFLKGEFLTGMTADDTAAAFGNLLADPLQMAFWMILTVVLGFFVCSRGLQNGLEKISKFMMSALLILIVVLAVHSITLQGAAEGVKFYLVPDLDTVAETGLKNVITAAMNQAFFTLSLGVAAMEIFGSYMGKEHSLAGEGAQICGLDTFVAIMSGLIIFPACFSYGVEVDAGPSLIFITLPNVFVNMAGGRIWGCLFFLFMTFASFSTVMAVFENIMSFCMDMFQWSRKKAAFINAVIILIASIPCVLGYNVWSSLHLIGSRDILDSEDFIVSNLLLPIGSLIYLLFSVTKWGWGFDKYIDEANTGEGLKISKKLKPYFQFILPLLILFILIQGLV</sequence>
<dbReference type="SUPFAM" id="SSF161070">
    <property type="entry name" value="SNF-like"/>
    <property type="match status" value="1"/>
</dbReference>
<evidence type="ECO:0000256" key="3">
    <source>
        <dbReference type="ARBA" id="ARBA00022692"/>
    </source>
</evidence>
<feature type="transmembrane region" description="Helical" evidence="7">
    <location>
        <begin position="306"/>
        <end position="328"/>
    </location>
</feature>
<dbReference type="GO" id="GO:0015293">
    <property type="term" value="F:symporter activity"/>
    <property type="evidence" value="ECO:0007669"/>
    <property type="project" value="UniProtKB-KW"/>
</dbReference>
<comment type="subcellular location">
    <subcellularLocation>
        <location evidence="1">Membrane</location>
        <topology evidence="1">Multi-pass membrane protein</topology>
    </subcellularLocation>
</comment>
<feature type="transmembrane region" description="Helical" evidence="7">
    <location>
        <begin position="85"/>
        <end position="103"/>
    </location>
</feature>
<gene>
    <name evidence="8" type="ORF">DW264_08850</name>
</gene>
<proteinExistence type="inferred from homology"/>
<comment type="similarity">
    <text evidence="6">Belongs to the sodium:neurotransmitter symporter (SNF) (TC 2.A.22) family.</text>
</comment>
<dbReference type="PROSITE" id="PS00610">
    <property type="entry name" value="NA_NEUROTRAN_SYMP_1"/>
    <property type="match status" value="1"/>
</dbReference>
<evidence type="ECO:0000256" key="4">
    <source>
        <dbReference type="ARBA" id="ARBA00022989"/>
    </source>
</evidence>
<evidence type="ECO:0000256" key="1">
    <source>
        <dbReference type="ARBA" id="ARBA00004141"/>
    </source>
</evidence>
<dbReference type="PANTHER" id="PTHR42948:SF1">
    <property type="entry name" value="TRANSPORTER"/>
    <property type="match status" value="1"/>
</dbReference>
<dbReference type="RefSeq" id="WP_118772382.1">
    <property type="nucleotide sequence ID" value="NZ_QRID01000007.1"/>
</dbReference>
<feature type="transmembrane region" description="Helical" evidence="7">
    <location>
        <begin position="258"/>
        <end position="282"/>
    </location>
</feature>
<feature type="transmembrane region" description="Helical" evidence="7">
    <location>
        <begin position="145"/>
        <end position="164"/>
    </location>
</feature>
<evidence type="ECO:0000313" key="8">
    <source>
        <dbReference type="EMBL" id="RHG28556.1"/>
    </source>
</evidence>